<dbReference type="CDD" id="cd16441">
    <property type="entry name" value="beta_Kdo_transferase_KpsS"/>
    <property type="match status" value="1"/>
</dbReference>
<protein>
    <submittedName>
        <fullName evidence="1">Capsular polysaccharide export protein</fullName>
    </submittedName>
</protein>
<dbReference type="GO" id="GO:0000271">
    <property type="term" value="P:polysaccharide biosynthetic process"/>
    <property type="evidence" value="ECO:0007669"/>
    <property type="project" value="InterPro"/>
</dbReference>
<gene>
    <name evidence="1" type="primary">kpsS</name>
    <name evidence="1" type="ORF">AMJAP_0517</name>
</gene>
<dbReference type="Proteomes" id="UP000595663">
    <property type="component" value="Chromosome"/>
</dbReference>
<accession>A0A7R6P9M3</accession>
<organism evidence="1 2">
    <name type="scientific">Amphritea japonica ATCC BAA-1530</name>
    <dbReference type="NCBI Taxonomy" id="1278309"/>
    <lineage>
        <taxon>Bacteria</taxon>
        <taxon>Pseudomonadati</taxon>
        <taxon>Pseudomonadota</taxon>
        <taxon>Gammaproteobacteria</taxon>
        <taxon>Oceanospirillales</taxon>
        <taxon>Oceanospirillaceae</taxon>
        <taxon>Amphritea</taxon>
    </lineage>
</organism>
<dbReference type="GO" id="GO:0015774">
    <property type="term" value="P:polysaccharide transport"/>
    <property type="evidence" value="ECO:0007669"/>
    <property type="project" value="InterPro"/>
</dbReference>
<dbReference type="AlphaFoldDB" id="A0A7R6P9M3"/>
<name>A0A7R6P9M3_9GAMM</name>
<dbReference type="KEGG" id="ajp:AMJAP_0517"/>
<sequence length="419" mass="47776">MRNSKKVFLLLQGPPSGFSAALSKGLQNRGAKCLKINFCLGEWLFWQGAEAINYRGTLTDWPGFLVDFIKQHNVTDVVYYADRLPYHRLAIDIAADLGINAITYENGYLRPYWITLEHGGMSRLSHFPTDPGHILEEGKKHPAPTIQQGLGHPFWQEARNEVVYNLANFFDIAFFRRYQADKVYNPLYEYLNYIPRLLQNKKQTKIARKVITGLKSKRFFLFPLQMQNDYQLRENSPFQHQTEAITLAISALSESAEQDTHLLFKIHPMDNGIESWSDIINDLTTRYKLNGRVWYIDGGNLDHIIRDCAGTVTINSTVGVTGIQKLKPVITLGDAMYDIPGLTSQQTLKAFFQQPQPPNPELVDSFIRLMAATIQVHGSFISEKGREFAISEMSERLINNRVNQPGALLSEPPRNRKTN</sequence>
<dbReference type="RefSeq" id="WP_019620705.1">
    <property type="nucleotide sequence ID" value="NZ_AP014545.1"/>
</dbReference>
<evidence type="ECO:0000313" key="1">
    <source>
        <dbReference type="EMBL" id="BBB25116.1"/>
    </source>
</evidence>
<reference evidence="1 2" key="1">
    <citation type="journal article" date="2008" name="Int. J. Syst. Evol. Microbiol.">
        <title>Amphritea japonica sp. nov. and Amphritea balenae sp. nov., isolated from the sediment adjacent to sperm whale carcasses off Kagoshima, Japan.</title>
        <authorList>
            <person name="Miyazaki M."/>
            <person name="Nogi Y."/>
            <person name="Fujiwara Y."/>
            <person name="Kawato M."/>
            <person name="Nagahama T."/>
            <person name="Kubokawa K."/>
            <person name="Horikoshi K."/>
        </authorList>
    </citation>
    <scope>NUCLEOTIDE SEQUENCE [LARGE SCALE GENOMIC DNA]</scope>
    <source>
        <strain evidence="1 2">ATCC BAA-1530</strain>
    </source>
</reference>
<dbReference type="InterPro" id="IPR007833">
    <property type="entry name" value="Capsule_polysaccharide_synth"/>
</dbReference>
<dbReference type="OrthoDB" id="9794206at2"/>
<dbReference type="EMBL" id="AP014545">
    <property type="protein sequence ID" value="BBB25116.1"/>
    <property type="molecule type" value="Genomic_DNA"/>
</dbReference>
<proteinExistence type="predicted"/>
<keyword evidence="2" id="KW-1185">Reference proteome</keyword>
<evidence type="ECO:0000313" key="2">
    <source>
        <dbReference type="Proteomes" id="UP000595663"/>
    </source>
</evidence>
<dbReference type="Pfam" id="PF05159">
    <property type="entry name" value="Capsule_synth"/>
    <property type="match status" value="1"/>
</dbReference>